<name>A0A1N7DNM3_9EURY</name>
<dbReference type="InterPro" id="IPR006311">
    <property type="entry name" value="TAT_signal"/>
</dbReference>
<protein>
    <recommendedName>
        <fullName evidence="4">TAT (Twin-arginine translocation) pathway signal sequence</fullName>
    </recommendedName>
</protein>
<dbReference type="PROSITE" id="PS51318">
    <property type="entry name" value="TAT"/>
    <property type="match status" value="1"/>
</dbReference>
<organism evidence="2 3">
    <name type="scientific">Natronorubrum thiooxidans</name>
    <dbReference type="NCBI Taxonomy" id="308853"/>
    <lineage>
        <taxon>Archaea</taxon>
        <taxon>Methanobacteriati</taxon>
        <taxon>Methanobacteriota</taxon>
        <taxon>Stenosarchaea group</taxon>
        <taxon>Halobacteria</taxon>
        <taxon>Halobacteriales</taxon>
        <taxon>Natrialbaceae</taxon>
        <taxon>Natronorubrum</taxon>
    </lineage>
</organism>
<dbReference type="EMBL" id="FTNR01000002">
    <property type="protein sequence ID" value="SIR77436.1"/>
    <property type="molecule type" value="Genomic_DNA"/>
</dbReference>
<gene>
    <name evidence="2" type="ORF">SAMN05421752_102402</name>
</gene>
<feature type="compositionally biased region" description="Acidic residues" evidence="1">
    <location>
        <begin position="54"/>
        <end position="71"/>
    </location>
</feature>
<dbReference type="AlphaFoldDB" id="A0A1N7DNM3"/>
<dbReference type="Proteomes" id="UP000185936">
    <property type="component" value="Unassembled WGS sequence"/>
</dbReference>
<feature type="compositionally biased region" description="Acidic residues" evidence="1">
    <location>
        <begin position="81"/>
        <end position="100"/>
    </location>
</feature>
<evidence type="ECO:0000313" key="2">
    <source>
        <dbReference type="EMBL" id="SIR77436.1"/>
    </source>
</evidence>
<evidence type="ECO:0000256" key="1">
    <source>
        <dbReference type="SAM" id="MobiDB-lite"/>
    </source>
</evidence>
<keyword evidence="3" id="KW-1185">Reference proteome</keyword>
<feature type="region of interest" description="Disordered" evidence="1">
    <location>
        <begin position="1"/>
        <end position="100"/>
    </location>
</feature>
<reference evidence="3" key="1">
    <citation type="submission" date="2017-01" db="EMBL/GenBank/DDBJ databases">
        <authorList>
            <person name="Varghese N."/>
            <person name="Submissions S."/>
        </authorList>
    </citation>
    <scope>NUCLEOTIDE SEQUENCE [LARGE SCALE GENOMIC DNA]</scope>
    <source>
        <strain evidence="3">type strain: HArc-</strain>
    </source>
</reference>
<evidence type="ECO:0008006" key="4">
    <source>
        <dbReference type="Google" id="ProtNLM"/>
    </source>
</evidence>
<proteinExistence type="predicted"/>
<evidence type="ECO:0000313" key="3">
    <source>
        <dbReference type="Proteomes" id="UP000185936"/>
    </source>
</evidence>
<sequence length="100" mass="10266">MSASSDHASVGSGRIGLETQSDDMRRARQTRRRVLQATGVTVSTALLAGCGGPGEEDPPADSEAEDDEPAAEEGTGNGQERDDDEGIGDSDSSDEEASLA</sequence>
<accession>A0A1N7DNM3</accession>